<reference evidence="3" key="1">
    <citation type="journal article" date="2011" name="Nature">
        <title>Genome sequence and analysis of the tuber crop potato.</title>
        <authorList>
            <consortium name="The Potato Genome Sequencing Consortium"/>
        </authorList>
    </citation>
    <scope>NUCLEOTIDE SEQUENCE [LARGE SCALE GENOMIC DNA]</scope>
    <source>
        <strain evidence="3">cv. DM1-3 516 R44</strain>
    </source>
</reference>
<reference evidence="2" key="2">
    <citation type="submission" date="2015-06" db="UniProtKB">
        <authorList>
            <consortium name="EnsemblPlants"/>
        </authorList>
    </citation>
    <scope>IDENTIFICATION</scope>
    <source>
        <strain evidence="2">DM1-3 516 R44</strain>
    </source>
</reference>
<dbReference type="ExpressionAtlas" id="M1CY46">
    <property type="expression patterns" value="baseline"/>
</dbReference>
<name>M1CY46_SOLTU</name>
<feature type="compositionally biased region" description="Basic and acidic residues" evidence="1">
    <location>
        <begin position="245"/>
        <end position="256"/>
    </location>
</feature>
<organism evidence="2 3">
    <name type="scientific">Solanum tuberosum</name>
    <name type="common">Potato</name>
    <dbReference type="NCBI Taxonomy" id="4113"/>
    <lineage>
        <taxon>Eukaryota</taxon>
        <taxon>Viridiplantae</taxon>
        <taxon>Streptophyta</taxon>
        <taxon>Embryophyta</taxon>
        <taxon>Tracheophyta</taxon>
        <taxon>Spermatophyta</taxon>
        <taxon>Magnoliopsida</taxon>
        <taxon>eudicotyledons</taxon>
        <taxon>Gunneridae</taxon>
        <taxon>Pentapetalae</taxon>
        <taxon>asterids</taxon>
        <taxon>lamiids</taxon>
        <taxon>Solanales</taxon>
        <taxon>Solanaceae</taxon>
        <taxon>Solanoideae</taxon>
        <taxon>Solaneae</taxon>
        <taxon>Solanum</taxon>
    </lineage>
</organism>
<feature type="compositionally biased region" description="Polar residues" evidence="1">
    <location>
        <begin position="267"/>
        <end position="279"/>
    </location>
</feature>
<dbReference type="EnsemblPlants" id="PGSC0003DMT400077270">
    <property type="protein sequence ID" value="PGSC0003DMT400077270"/>
    <property type="gene ID" value="PGSC0003DMG400030057"/>
</dbReference>
<dbReference type="PaxDb" id="4113-PGSC0003DMT400077270"/>
<dbReference type="Gramene" id="PGSC0003DMT400077270">
    <property type="protein sequence ID" value="PGSC0003DMT400077270"/>
    <property type="gene ID" value="PGSC0003DMG400030057"/>
</dbReference>
<dbReference type="HOGENOM" id="CLU_724433_0_0_1"/>
<feature type="compositionally biased region" description="Basic and acidic residues" evidence="1">
    <location>
        <begin position="280"/>
        <end position="294"/>
    </location>
</feature>
<sequence>MTLFAGGQIPPGAGLQLSKANFPPLPSTSTDSIIPNLPLEKSYVDSMTVREEKNSHDHESLRRDISLVGGIPQVKWTEEEVERMNHIEDLQYALIGKFTYEWSDLEELRKIIPSQCKLTTVVENKFEALAQDENTMTCTSTSNTNVIENNDIRDKGNPSQDKRVEDISSTKEWVTKTFGSVLQGDDQQSDTHTISGSAKSDSNESTQISKEPALDEQEVSQRSKKEEDIQIVDLATTSSDLNVKSPEKHGEIHTTDDEQNEDMDNVVISSDSPDKNYTSPEKHDIEHTSTEQQHESNMTKFSKSVNSENIAVAVQGSSNSTTVTMRKNHEIMMGDNMAVVVVPITLQSDEYQVVRVHSDPPNSTLHDILIHKDANSEPKDLAEIKGIECATFSELNEEQIYNDADISPRVMKSVKSDRNGMKQGDGESAQPLRVQPRRQVISQY</sequence>
<feature type="region of interest" description="Disordered" evidence="1">
    <location>
        <begin position="180"/>
        <end position="302"/>
    </location>
</feature>
<dbReference type="AlphaFoldDB" id="M1CY46"/>
<dbReference type="InParanoid" id="M1CY46"/>
<feature type="compositionally biased region" description="Basic and acidic residues" evidence="1">
    <location>
        <begin position="219"/>
        <end position="228"/>
    </location>
</feature>
<accession>M1CY46</accession>
<evidence type="ECO:0000256" key="1">
    <source>
        <dbReference type="SAM" id="MobiDB-lite"/>
    </source>
</evidence>
<keyword evidence="3" id="KW-1185">Reference proteome</keyword>
<feature type="region of interest" description="Disordered" evidence="1">
    <location>
        <begin position="413"/>
        <end position="444"/>
    </location>
</feature>
<protein>
    <submittedName>
        <fullName evidence="2">Uncharacterized protein</fullName>
    </submittedName>
</protein>
<evidence type="ECO:0000313" key="3">
    <source>
        <dbReference type="Proteomes" id="UP000011115"/>
    </source>
</evidence>
<feature type="compositionally biased region" description="Polar residues" evidence="1">
    <location>
        <begin position="190"/>
        <end position="209"/>
    </location>
</feature>
<evidence type="ECO:0000313" key="2">
    <source>
        <dbReference type="EnsemblPlants" id="PGSC0003DMT400077270"/>
    </source>
</evidence>
<dbReference type="Proteomes" id="UP000011115">
    <property type="component" value="Unassembled WGS sequence"/>
</dbReference>
<proteinExistence type="predicted"/>